<dbReference type="PANTHER" id="PTHR24302">
    <property type="entry name" value="CYTOCHROME P450 FAMILY 3"/>
    <property type="match status" value="1"/>
</dbReference>
<name>A0ABS4KLT8_9FIRM</name>
<keyword evidence="3" id="KW-0479">Metal-binding</keyword>
<keyword evidence="7" id="KW-1185">Reference proteome</keyword>
<comment type="similarity">
    <text evidence="1">Belongs to the cytochrome P450 family.</text>
</comment>
<dbReference type="SUPFAM" id="SSF48264">
    <property type="entry name" value="Cytochrome P450"/>
    <property type="match status" value="1"/>
</dbReference>
<dbReference type="GO" id="GO:0004601">
    <property type="term" value="F:peroxidase activity"/>
    <property type="evidence" value="ECO:0007669"/>
    <property type="project" value="UniProtKB-KW"/>
</dbReference>
<dbReference type="Proteomes" id="UP001314903">
    <property type="component" value="Unassembled WGS sequence"/>
</dbReference>
<protein>
    <submittedName>
        <fullName evidence="6">Fatty-acid peroxygenase</fullName>
        <ecNumber evidence="6">1.11.2.4</ecNumber>
    </submittedName>
</protein>
<organism evidence="6 7">
    <name type="scientific">Acetoanaerobium pronyense</name>
    <dbReference type="NCBI Taxonomy" id="1482736"/>
    <lineage>
        <taxon>Bacteria</taxon>
        <taxon>Bacillati</taxon>
        <taxon>Bacillota</taxon>
        <taxon>Clostridia</taxon>
        <taxon>Peptostreptococcales</taxon>
        <taxon>Filifactoraceae</taxon>
        <taxon>Acetoanaerobium</taxon>
    </lineage>
</organism>
<dbReference type="InterPro" id="IPR036396">
    <property type="entry name" value="Cyt_P450_sf"/>
</dbReference>
<proteinExistence type="inferred from homology"/>
<keyword evidence="5" id="KW-0408">Iron</keyword>
<dbReference type="PANTHER" id="PTHR24302:SF15">
    <property type="entry name" value="FATTY-ACID PEROXYGENASE"/>
    <property type="match status" value="1"/>
</dbReference>
<comment type="caution">
    <text evidence="6">The sequence shown here is derived from an EMBL/GenBank/DDBJ whole genome shotgun (WGS) entry which is preliminary data.</text>
</comment>
<dbReference type="EMBL" id="JAGGLI010000038">
    <property type="protein sequence ID" value="MBP2028738.1"/>
    <property type="molecule type" value="Genomic_DNA"/>
</dbReference>
<dbReference type="Gene3D" id="1.10.630.10">
    <property type="entry name" value="Cytochrome P450"/>
    <property type="match status" value="1"/>
</dbReference>
<dbReference type="PRINTS" id="PR00463">
    <property type="entry name" value="EP450I"/>
</dbReference>
<gene>
    <name evidence="6" type="ORF">J2Z35_002568</name>
</gene>
<evidence type="ECO:0000256" key="5">
    <source>
        <dbReference type="ARBA" id="ARBA00023004"/>
    </source>
</evidence>
<accession>A0ABS4KLT8</accession>
<evidence type="ECO:0000256" key="2">
    <source>
        <dbReference type="ARBA" id="ARBA00022617"/>
    </source>
</evidence>
<reference evidence="6 7" key="1">
    <citation type="submission" date="2021-03" db="EMBL/GenBank/DDBJ databases">
        <title>Genomic Encyclopedia of Type Strains, Phase IV (KMG-IV): sequencing the most valuable type-strain genomes for metagenomic binning, comparative biology and taxonomic classification.</title>
        <authorList>
            <person name="Goeker M."/>
        </authorList>
    </citation>
    <scope>NUCLEOTIDE SEQUENCE [LARGE SCALE GENOMIC DNA]</scope>
    <source>
        <strain evidence="6 7">DSM 27512</strain>
    </source>
</reference>
<dbReference type="Pfam" id="PF00067">
    <property type="entry name" value="p450"/>
    <property type="match status" value="1"/>
</dbReference>
<dbReference type="EC" id="1.11.2.4" evidence="6"/>
<evidence type="ECO:0000313" key="7">
    <source>
        <dbReference type="Proteomes" id="UP001314903"/>
    </source>
</evidence>
<dbReference type="InterPro" id="IPR050705">
    <property type="entry name" value="Cytochrome_P450_3A"/>
</dbReference>
<evidence type="ECO:0000256" key="4">
    <source>
        <dbReference type="ARBA" id="ARBA00023002"/>
    </source>
</evidence>
<dbReference type="InterPro" id="IPR002401">
    <property type="entry name" value="Cyt_P450_E_grp-I"/>
</dbReference>
<keyword evidence="4 6" id="KW-0560">Oxidoreductase</keyword>
<keyword evidence="6" id="KW-0575">Peroxidase</keyword>
<evidence type="ECO:0000313" key="6">
    <source>
        <dbReference type="EMBL" id="MBP2028738.1"/>
    </source>
</evidence>
<dbReference type="InterPro" id="IPR001128">
    <property type="entry name" value="Cyt_P450"/>
</dbReference>
<keyword evidence="2" id="KW-0349">Heme</keyword>
<evidence type="ECO:0000256" key="1">
    <source>
        <dbReference type="ARBA" id="ARBA00010617"/>
    </source>
</evidence>
<dbReference type="CDD" id="cd11067">
    <property type="entry name" value="CYP152"/>
    <property type="match status" value="1"/>
</dbReference>
<sequence>MKGKEAAKLFYDNNKFKRAGAAPKRAQKTLLGEGGVQGLDGKPHRHRKSMFMSMMNDESLEKMRQLIKYEWEFAARHFTDQKEIILYEESKKIIMRAICSWAGVPLKEDEVKKWSDNMAAMFETPVSIGLEQHKGRKARRDSEEWIKEMVEEVREGRINPKENTVLYQFSFHKDHEGNLLDSQIAAVEIINILRPAVAVAIYVNFAALALYQHPDERKKLAKRDDRDFEAFVQEVRRFYPFFPFNGAKVKEDFVWNGYKFEKDTLTLLDFYGTNHDSNFWDNPELFKPDRYINCEEHPFTLIPQGGGDHHTGHRCPGEWITIDIMKTSIDYLANELSYEVPEQDFSYSLVEIPSLIKSGFVMSNIKRK</sequence>
<evidence type="ECO:0000256" key="3">
    <source>
        <dbReference type="ARBA" id="ARBA00022723"/>
    </source>
</evidence>